<dbReference type="AlphaFoldDB" id="X1N8K0"/>
<comment type="caution">
    <text evidence="6">The sequence shown here is derived from an EMBL/GenBank/DDBJ whole genome shotgun (WGS) entry which is preliminary data.</text>
</comment>
<dbReference type="PANTHER" id="PTHR11727">
    <property type="entry name" value="DIMETHYLADENOSINE TRANSFERASE"/>
    <property type="match status" value="1"/>
</dbReference>
<evidence type="ECO:0000259" key="5">
    <source>
        <dbReference type="SMART" id="SM00650"/>
    </source>
</evidence>
<dbReference type="PANTHER" id="PTHR11727:SF7">
    <property type="entry name" value="DIMETHYLADENOSINE TRANSFERASE-RELATED"/>
    <property type="match status" value="1"/>
</dbReference>
<keyword evidence="2" id="KW-0808">Transferase</keyword>
<dbReference type="InterPro" id="IPR029063">
    <property type="entry name" value="SAM-dependent_MTases_sf"/>
</dbReference>
<feature type="domain" description="Ribosomal RNA adenine methylase transferase N-terminal" evidence="5">
    <location>
        <begin position="1"/>
        <end position="83"/>
    </location>
</feature>
<dbReference type="PROSITE" id="PS51689">
    <property type="entry name" value="SAM_RNA_A_N6_MT"/>
    <property type="match status" value="1"/>
</dbReference>
<evidence type="ECO:0000313" key="6">
    <source>
        <dbReference type="EMBL" id="GAI39933.1"/>
    </source>
</evidence>
<dbReference type="InterPro" id="IPR001737">
    <property type="entry name" value="KsgA/Erm"/>
</dbReference>
<dbReference type="SMART" id="SM00650">
    <property type="entry name" value="rADc"/>
    <property type="match status" value="1"/>
</dbReference>
<sequence>IPYNITSVLIRRLMESPRPAERVVLTVQREVAERIIAKPGAMNLLAISVQLYGEPDVVARIPARAFYPKPKVDSAVLRVDVHSEPKVSRLLIPQLFRLARAGFGQKRKQLRNAMAGRLNVAPAQIEVWLEEAAIRPQSRAQELSLEEWACLAQVVVASEGHPKD</sequence>
<proteinExistence type="predicted"/>
<name>X1N8K0_9ZZZZ</name>
<dbReference type="InterPro" id="IPR023165">
    <property type="entry name" value="rRNA_Ade_diMease-like_C"/>
</dbReference>
<evidence type="ECO:0000256" key="3">
    <source>
        <dbReference type="ARBA" id="ARBA00022691"/>
    </source>
</evidence>
<evidence type="ECO:0000256" key="4">
    <source>
        <dbReference type="ARBA" id="ARBA00022884"/>
    </source>
</evidence>
<dbReference type="GO" id="GO:0005829">
    <property type="term" value="C:cytosol"/>
    <property type="evidence" value="ECO:0007669"/>
    <property type="project" value="TreeGrafter"/>
</dbReference>
<protein>
    <recommendedName>
        <fullName evidence="5">Ribosomal RNA adenine methylase transferase N-terminal domain-containing protein</fullName>
    </recommendedName>
</protein>
<feature type="non-terminal residue" evidence="6">
    <location>
        <position position="1"/>
    </location>
</feature>
<keyword evidence="4" id="KW-0694">RNA-binding</keyword>
<evidence type="ECO:0000256" key="2">
    <source>
        <dbReference type="ARBA" id="ARBA00022679"/>
    </source>
</evidence>
<keyword evidence="3" id="KW-0949">S-adenosyl-L-methionine</keyword>
<reference evidence="6" key="1">
    <citation type="journal article" date="2014" name="Front. Microbiol.">
        <title>High frequency of phylogenetically diverse reductive dehalogenase-homologous genes in deep subseafloor sedimentary metagenomes.</title>
        <authorList>
            <person name="Kawai M."/>
            <person name="Futagami T."/>
            <person name="Toyoda A."/>
            <person name="Takaki Y."/>
            <person name="Nishi S."/>
            <person name="Hori S."/>
            <person name="Arai W."/>
            <person name="Tsubouchi T."/>
            <person name="Morono Y."/>
            <person name="Uchiyama I."/>
            <person name="Ito T."/>
            <person name="Fujiyama A."/>
            <person name="Inagaki F."/>
            <person name="Takami H."/>
        </authorList>
    </citation>
    <scope>NUCLEOTIDE SEQUENCE</scope>
    <source>
        <strain evidence="6">Expedition CK06-06</strain>
    </source>
</reference>
<dbReference type="InterPro" id="IPR020598">
    <property type="entry name" value="rRNA_Ade_methylase_Trfase_N"/>
</dbReference>
<gene>
    <name evidence="6" type="ORF">S06H3_40744</name>
</gene>
<keyword evidence="1" id="KW-0489">Methyltransferase</keyword>
<dbReference type="Gene3D" id="1.10.8.100">
    <property type="entry name" value="Ribosomal RNA adenine dimethylase-like, domain 2"/>
    <property type="match status" value="1"/>
</dbReference>
<dbReference type="EMBL" id="BARV01025036">
    <property type="protein sequence ID" value="GAI39933.1"/>
    <property type="molecule type" value="Genomic_DNA"/>
</dbReference>
<dbReference type="SUPFAM" id="SSF53335">
    <property type="entry name" value="S-adenosyl-L-methionine-dependent methyltransferases"/>
    <property type="match status" value="1"/>
</dbReference>
<organism evidence="6">
    <name type="scientific">marine sediment metagenome</name>
    <dbReference type="NCBI Taxonomy" id="412755"/>
    <lineage>
        <taxon>unclassified sequences</taxon>
        <taxon>metagenomes</taxon>
        <taxon>ecological metagenomes</taxon>
    </lineage>
</organism>
<dbReference type="Gene3D" id="3.40.50.150">
    <property type="entry name" value="Vaccinia Virus protein VP39"/>
    <property type="match status" value="1"/>
</dbReference>
<accession>X1N8K0</accession>
<dbReference type="GO" id="GO:0003723">
    <property type="term" value="F:RNA binding"/>
    <property type="evidence" value="ECO:0007669"/>
    <property type="project" value="UniProtKB-KW"/>
</dbReference>
<evidence type="ECO:0000256" key="1">
    <source>
        <dbReference type="ARBA" id="ARBA00022603"/>
    </source>
</evidence>
<dbReference type="GO" id="GO:0000179">
    <property type="term" value="F:rRNA (adenine-N6,N6-)-dimethyltransferase activity"/>
    <property type="evidence" value="ECO:0007669"/>
    <property type="project" value="InterPro"/>
</dbReference>
<dbReference type="Pfam" id="PF00398">
    <property type="entry name" value="RrnaAD"/>
    <property type="match status" value="1"/>
</dbReference>